<protein>
    <submittedName>
        <fullName evidence="2">Uncharacterized protein</fullName>
    </submittedName>
</protein>
<dbReference type="AlphaFoldDB" id="A0A085MNJ4"/>
<reference evidence="2 3" key="1">
    <citation type="journal article" date="2014" name="Nat. Genet.">
        <title>Genome and transcriptome of the porcine whipworm Trichuris suis.</title>
        <authorList>
            <person name="Jex A.R."/>
            <person name="Nejsum P."/>
            <person name="Schwarz E.M."/>
            <person name="Hu L."/>
            <person name="Young N.D."/>
            <person name="Hall R.S."/>
            <person name="Korhonen P.K."/>
            <person name="Liao S."/>
            <person name="Thamsborg S."/>
            <person name="Xia J."/>
            <person name="Xu P."/>
            <person name="Wang S."/>
            <person name="Scheerlinck J.P."/>
            <person name="Hofmann A."/>
            <person name="Sternberg P.W."/>
            <person name="Wang J."/>
            <person name="Gasser R.B."/>
        </authorList>
    </citation>
    <scope>NUCLEOTIDE SEQUENCE [LARGE SCALE GENOMIC DNA]</scope>
    <source>
        <strain evidence="2">DCEP-RM93M</strain>
    </source>
</reference>
<accession>A0A085MNJ4</accession>
<sequence>MIPSLEGSLEVSNCYGNPRKGQHDLVSFKCRKHCIKAMLMTKWFCSAVKLLSQIVAGQQQSQMSSAHFKLILFCIYQIAVVLRSAIWVGRRKLKVRKFKIDVVGDKFVHSQLITVNE</sequence>
<keyword evidence="1" id="KW-1133">Transmembrane helix</keyword>
<proteinExistence type="predicted"/>
<evidence type="ECO:0000313" key="2">
    <source>
        <dbReference type="EMBL" id="KFD58790.1"/>
    </source>
</evidence>
<gene>
    <name evidence="2" type="ORF">M513_00483</name>
</gene>
<name>A0A085MNJ4_9BILA</name>
<evidence type="ECO:0000313" key="3">
    <source>
        <dbReference type="Proteomes" id="UP000030764"/>
    </source>
</evidence>
<dbReference type="Proteomes" id="UP000030764">
    <property type="component" value="Unassembled WGS sequence"/>
</dbReference>
<keyword evidence="1" id="KW-0472">Membrane</keyword>
<keyword evidence="1" id="KW-0812">Transmembrane</keyword>
<evidence type="ECO:0000256" key="1">
    <source>
        <dbReference type="SAM" id="Phobius"/>
    </source>
</evidence>
<dbReference type="EMBL" id="KL363183">
    <property type="protein sequence ID" value="KFD58790.1"/>
    <property type="molecule type" value="Genomic_DNA"/>
</dbReference>
<keyword evidence="3" id="KW-1185">Reference proteome</keyword>
<organism evidence="2 3">
    <name type="scientific">Trichuris suis</name>
    <name type="common">pig whipworm</name>
    <dbReference type="NCBI Taxonomy" id="68888"/>
    <lineage>
        <taxon>Eukaryota</taxon>
        <taxon>Metazoa</taxon>
        <taxon>Ecdysozoa</taxon>
        <taxon>Nematoda</taxon>
        <taxon>Enoplea</taxon>
        <taxon>Dorylaimia</taxon>
        <taxon>Trichinellida</taxon>
        <taxon>Trichuridae</taxon>
        <taxon>Trichuris</taxon>
    </lineage>
</organism>
<feature type="transmembrane region" description="Helical" evidence="1">
    <location>
        <begin position="70"/>
        <end position="89"/>
    </location>
</feature>